<feature type="transmembrane region" description="Helical" evidence="5">
    <location>
        <begin position="7"/>
        <end position="25"/>
    </location>
</feature>
<evidence type="ECO:0000256" key="1">
    <source>
        <dbReference type="ARBA" id="ARBA00001947"/>
    </source>
</evidence>
<evidence type="ECO:0000256" key="2">
    <source>
        <dbReference type="ARBA" id="ARBA00010370"/>
    </source>
</evidence>
<comment type="similarity">
    <text evidence="2">Belongs to the peptidase M10A family.</text>
</comment>
<evidence type="ECO:0000259" key="6">
    <source>
        <dbReference type="Pfam" id="PF01471"/>
    </source>
</evidence>
<dbReference type="PANTHER" id="PTHR10201:SF291">
    <property type="entry name" value="MATRIX METALLOPROTEINASE 1, ISOFORM C-RELATED"/>
    <property type="match status" value="1"/>
</dbReference>
<gene>
    <name evidence="7" type="ORF">SMN809_LOCUS45185</name>
</gene>
<evidence type="ECO:0000256" key="4">
    <source>
        <dbReference type="ARBA" id="ARBA00023049"/>
    </source>
</evidence>
<dbReference type="AlphaFoldDB" id="A0A8S3B7Y5"/>
<evidence type="ECO:0000256" key="5">
    <source>
        <dbReference type="SAM" id="Phobius"/>
    </source>
</evidence>
<organism evidence="7 8">
    <name type="scientific">Rotaria magnacalcarata</name>
    <dbReference type="NCBI Taxonomy" id="392030"/>
    <lineage>
        <taxon>Eukaryota</taxon>
        <taxon>Metazoa</taxon>
        <taxon>Spiralia</taxon>
        <taxon>Gnathifera</taxon>
        <taxon>Rotifera</taxon>
        <taxon>Eurotatoria</taxon>
        <taxon>Bdelloidea</taxon>
        <taxon>Philodinida</taxon>
        <taxon>Philodinidae</taxon>
        <taxon>Rotaria</taxon>
    </lineage>
</organism>
<dbReference type="SUPFAM" id="SSF47090">
    <property type="entry name" value="PGBD-like"/>
    <property type="match status" value="1"/>
</dbReference>
<dbReference type="GO" id="GO:0030574">
    <property type="term" value="P:collagen catabolic process"/>
    <property type="evidence" value="ECO:0007669"/>
    <property type="project" value="TreeGrafter"/>
</dbReference>
<dbReference type="PANTHER" id="PTHR10201">
    <property type="entry name" value="MATRIX METALLOPROTEINASE"/>
    <property type="match status" value="1"/>
</dbReference>
<accession>A0A8S3B7Y5</accession>
<protein>
    <recommendedName>
        <fullName evidence="6">Peptidoglycan binding-like domain-containing protein</fullName>
    </recommendedName>
</protein>
<reference evidence="7" key="1">
    <citation type="submission" date="2021-02" db="EMBL/GenBank/DDBJ databases">
        <authorList>
            <person name="Nowell W R."/>
        </authorList>
    </citation>
    <scope>NUCLEOTIDE SEQUENCE</scope>
</reference>
<dbReference type="Proteomes" id="UP000676336">
    <property type="component" value="Unassembled WGS sequence"/>
</dbReference>
<dbReference type="GO" id="GO:0030198">
    <property type="term" value="P:extracellular matrix organization"/>
    <property type="evidence" value="ECO:0007669"/>
    <property type="project" value="TreeGrafter"/>
</dbReference>
<feature type="non-terminal residue" evidence="7">
    <location>
        <position position="1"/>
    </location>
</feature>
<comment type="caution">
    <text evidence="7">The sequence shown here is derived from an EMBL/GenBank/DDBJ whole genome shotgun (WGS) entry which is preliminary data.</text>
</comment>
<comment type="cofactor">
    <cofactor evidence="1">
        <name>Zn(2+)</name>
        <dbReference type="ChEBI" id="CHEBI:29105"/>
    </cofactor>
</comment>
<keyword evidence="3" id="KW-0732">Signal</keyword>
<dbReference type="Pfam" id="PF01471">
    <property type="entry name" value="PG_binding_1"/>
    <property type="match status" value="1"/>
</dbReference>
<keyword evidence="5" id="KW-0812">Transmembrane</keyword>
<evidence type="ECO:0000313" key="8">
    <source>
        <dbReference type="Proteomes" id="UP000676336"/>
    </source>
</evidence>
<dbReference type="GO" id="GO:0004222">
    <property type="term" value="F:metalloendopeptidase activity"/>
    <property type="evidence" value="ECO:0007669"/>
    <property type="project" value="TreeGrafter"/>
</dbReference>
<keyword evidence="5" id="KW-1133">Transmembrane helix</keyword>
<name>A0A8S3B7Y5_9BILA</name>
<sequence>MITKQRIEYVFLCFSILIINIQLTSEQKFEQDYYRYLQQFGYTPKVEGRRLFSVIARSTYTEGIRKFQRLYKLPETGQLDERTKYFMQKARCGNPDLGTYDSIGHPVDVDRSESFSTHVQGRSGKTKVAESSSKPTHIWSKRHLKWCIVRYPEQQKYITSKSHILRVINQSFYDWQKHSGLTFEMVET</sequence>
<keyword evidence="5" id="KW-0472">Membrane</keyword>
<keyword evidence="4" id="KW-0378">Hydrolase</keyword>
<dbReference type="EMBL" id="CAJOBI010137501">
    <property type="protein sequence ID" value="CAF4752441.1"/>
    <property type="molecule type" value="Genomic_DNA"/>
</dbReference>
<keyword evidence="4" id="KW-0645">Protease</keyword>
<keyword evidence="4" id="KW-0482">Metalloprotease</keyword>
<feature type="domain" description="Peptidoglycan binding-like" evidence="6">
    <location>
        <begin position="35"/>
        <end position="87"/>
    </location>
</feature>
<dbReference type="Gene3D" id="3.40.390.10">
    <property type="entry name" value="Collagenase (Catalytic Domain)"/>
    <property type="match status" value="1"/>
</dbReference>
<dbReference type="InterPro" id="IPR024079">
    <property type="entry name" value="MetalloPept_cat_dom_sf"/>
</dbReference>
<dbReference type="InterPro" id="IPR036365">
    <property type="entry name" value="PGBD-like_sf"/>
</dbReference>
<evidence type="ECO:0000313" key="7">
    <source>
        <dbReference type="EMBL" id="CAF4752441.1"/>
    </source>
</evidence>
<dbReference type="InterPro" id="IPR002477">
    <property type="entry name" value="Peptidoglycan-bd-like"/>
</dbReference>
<proteinExistence type="inferred from homology"/>
<evidence type="ECO:0000256" key="3">
    <source>
        <dbReference type="ARBA" id="ARBA00022729"/>
    </source>
</evidence>